<dbReference type="GO" id="GO:0008270">
    <property type="term" value="F:zinc ion binding"/>
    <property type="evidence" value="ECO:0007669"/>
    <property type="project" value="InterPro"/>
</dbReference>
<keyword evidence="2" id="KW-0862">Zinc</keyword>
<evidence type="ECO:0000256" key="4">
    <source>
        <dbReference type="ARBA" id="ARBA00023163"/>
    </source>
</evidence>
<dbReference type="Proteomes" id="UP000250140">
    <property type="component" value="Unassembled WGS sequence"/>
</dbReference>
<dbReference type="CDD" id="cd00067">
    <property type="entry name" value="GAL4"/>
    <property type="match status" value="1"/>
</dbReference>
<keyword evidence="4" id="KW-0804">Transcription</keyword>
<keyword evidence="8" id="KW-1185">Reference proteome</keyword>
<reference evidence="7 8" key="1">
    <citation type="journal article" date="2016" name="Nat. Commun.">
        <title>Ectomycorrhizal ecology is imprinted in the genome of the dominant symbiotic fungus Cenococcum geophilum.</title>
        <authorList>
            <consortium name="DOE Joint Genome Institute"/>
            <person name="Peter M."/>
            <person name="Kohler A."/>
            <person name="Ohm R.A."/>
            <person name="Kuo A."/>
            <person name="Krutzmann J."/>
            <person name="Morin E."/>
            <person name="Arend M."/>
            <person name="Barry K.W."/>
            <person name="Binder M."/>
            <person name="Choi C."/>
            <person name="Clum A."/>
            <person name="Copeland A."/>
            <person name="Grisel N."/>
            <person name="Haridas S."/>
            <person name="Kipfer T."/>
            <person name="LaButti K."/>
            <person name="Lindquist E."/>
            <person name="Lipzen A."/>
            <person name="Maire R."/>
            <person name="Meier B."/>
            <person name="Mihaltcheva S."/>
            <person name="Molinier V."/>
            <person name="Murat C."/>
            <person name="Poggeler S."/>
            <person name="Quandt C.A."/>
            <person name="Sperisen C."/>
            <person name="Tritt A."/>
            <person name="Tisserant E."/>
            <person name="Crous P.W."/>
            <person name="Henrissat B."/>
            <person name="Nehls U."/>
            <person name="Egli S."/>
            <person name="Spatafora J.W."/>
            <person name="Grigoriev I.V."/>
            <person name="Martin F.M."/>
        </authorList>
    </citation>
    <scope>NUCLEOTIDE SEQUENCE [LARGE SCALE GENOMIC DNA]</scope>
    <source>
        <strain evidence="7 8">CBS 207.34</strain>
    </source>
</reference>
<gene>
    <name evidence="7" type="ORF">AOQ84DRAFT_384152</name>
</gene>
<keyword evidence="5" id="KW-0539">Nucleus</keyword>
<dbReference type="AlphaFoldDB" id="A0A8E2FF21"/>
<evidence type="ECO:0000313" key="8">
    <source>
        <dbReference type="Proteomes" id="UP000250140"/>
    </source>
</evidence>
<proteinExistence type="predicted"/>
<dbReference type="PANTHER" id="PTHR47660">
    <property type="entry name" value="TRANSCRIPTION FACTOR WITH C2H2 AND ZN(2)-CYS(6) DNA BINDING DOMAIN (EUROFUNG)-RELATED-RELATED"/>
    <property type="match status" value="1"/>
</dbReference>
<dbReference type="OrthoDB" id="4216928at2759"/>
<feature type="domain" description="Zn(2)-C6 fungal-type" evidence="6">
    <location>
        <begin position="12"/>
        <end position="42"/>
    </location>
</feature>
<keyword evidence="3" id="KW-0805">Transcription regulation</keyword>
<sequence length="391" mass="44151">MLGYISSTRRKSCGACVKSKRRCDLGYPCCKRCFSKGLVCQYRGFKSSDPLSQAEVVVRQTTPEESGLPSPPEIESVPTPPDVARVLVDVVDPSLFLEAQYTDAQFNDLHNLNFSQFHPCQSLLINEPQLWQPVFLNNIQVNYLVGKLSAFVRSLAYAGSTPFMHEVLYQDWQPPAYQDACALSALYLMKTPKNKTIIVRTIISKISSLLSSSILWSLVENLAAVQALIIYQIVRMFDGDLNQRPLIDQHNTLLAKWTDELWTRSFNEPQSFKTQHQRWVFYESLRRTVMISAFLRGAWSCVKTGGFCDQVGVLHRLPITHNAQLWDLEEDAWTLGIAGNRSSEAMMPYDEYSEGWDASGSGNLGEYERLLLVACKGEVAIDSTIPRVMEV</sequence>
<accession>A0A8E2FF21</accession>
<dbReference type="InterPro" id="IPR001138">
    <property type="entry name" value="Zn2Cys6_DnaBD"/>
</dbReference>
<dbReference type="EMBL" id="KV748469">
    <property type="protein sequence ID" value="OCL15266.1"/>
    <property type="molecule type" value="Genomic_DNA"/>
</dbReference>
<evidence type="ECO:0000256" key="3">
    <source>
        <dbReference type="ARBA" id="ARBA00023015"/>
    </source>
</evidence>
<dbReference type="InterPro" id="IPR036864">
    <property type="entry name" value="Zn2-C6_fun-type_DNA-bd_sf"/>
</dbReference>
<evidence type="ECO:0000256" key="5">
    <source>
        <dbReference type="ARBA" id="ARBA00023242"/>
    </source>
</evidence>
<dbReference type="SUPFAM" id="SSF57701">
    <property type="entry name" value="Zn2/Cys6 DNA-binding domain"/>
    <property type="match status" value="1"/>
</dbReference>
<evidence type="ECO:0000256" key="2">
    <source>
        <dbReference type="ARBA" id="ARBA00022833"/>
    </source>
</evidence>
<protein>
    <recommendedName>
        <fullName evidence="6">Zn(2)-C6 fungal-type domain-containing protein</fullName>
    </recommendedName>
</protein>
<name>A0A8E2FF21_9PEZI</name>
<dbReference type="GO" id="GO:0000981">
    <property type="term" value="F:DNA-binding transcription factor activity, RNA polymerase II-specific"/>
    <property type="evidence" value="ECO:0007669"/>
    <property type="project" value="InterPro"/>
</dbReference>
<evidence type="ECO:0000259" key="6">
    <source>
        <dbReference type="PROSITE" id="PS50048"/>
    </source>
</evidence>
<organism evidence="7 8">
    <name type="scientific">Glonium stellatum</name>
    <dbReference type="NCBI Taxonomy" id="574774"/>
    <lineage>
        <taxon>Eukaryota</taxon>
        <taxon>Fungi</taxon>
        <taxon>Dikarya</taxon>
        <taxon>Ascomycota</taxon>
        <taxon>Pezizomycotina</taxon>
        <taxon>Dothideomycetes</taxon>
        <taxon>Pleosporomycetidae</taxon>
        <taxon>Gloniales</taxon>
        <taxon>Gloniaceae</taxon>
        <taxon>Glonium</taxon>
    </lineage>
</organism>
<dbReference type="PANTHER" id="PTHR47660:SF3">
    <property type="entry name" value="FINGER DOMAIN PROTEIN, PUTATIVE (AFU_ORTHOLOGUE AFUA_4G03310)-RELATED"/>
    <property type="match status" value="1"/>
</dbReference>
<dbReference type="PROSITE" id="PS50048">
    <property type="entry name" value="ZN2_CY6_FUNGAL_2"/>
    <property type="match status" value="1"/>
</dbReference>
<evidence type="ECO:0000313" key="7">
    <source>
        <dbReference type="EMBL" id="OCL15266.1"/>
    </source>
</evidence>
<evidence type="ECO:0000256" key="1">
    <source>
        <dbReference type="ARBA" id="ARBA00022723"/>
    </source>
</evidence>
<keyword evidence="1" id="KW-0479">Metal-binding</keyword>